<dbReference type="KEGG" id="aten:116297093"/>
<dbReference type="SUPFAM" id="SSF81321">
    <property type="entry name" value="Family A G protein-coupled receptor-like"/>
    <property type="match status" value="1"/>
</dbReference>
<organism evidence="11 12">
    <name type="scientific">Actinia tenebrosa</name>
    <name type="common">Australian red waratah sea anemone</name>
    <dbReference type="NCBI Taxonomy" id="6105"/>
    <lineage>
        <taxon>Eukaryota</taxon>
        <taxon>Metazoa</taxon>
        <taxon>Cnidaria</taxon>
        <taxon>Anthozoa</taxon>
        <taxon>Hexacorallia</taxon>
        <taxon>Actiniaria</taxon>
        <taxon>Actiniidae</taxon>
        <taxon>Actinia</taxon>
    </lineage>
</organism>
<feature type="compositionally biased region" description="Polar residues" evidence="8">
    <location>
        <begin position="339"/>
        <end position="352"/>
    </location>
</feature>
<dbReference type="PANTHER" id="PTHR45695:SF9">
    <property type="entry name" value="LEUCOKININ RECEPTOR"/>
    <property type="match status" value="1"/>
</dbReference>
<evidence type="ECO:0000313" key="11">
    <source>
        <dbReference type="Proteomes" id="UP000515163"/>
    </source>
</evidence>
<accession>A0A6P8I7R8</accession>
<dbReference type="GO" id="GO:0005886">
    <property type="term" value="C:plasma membrane"/>
    <property type="evidence" value="ECO:0007669"/>
    <property type="project" value="TreeGrafter"/>
</dbReference>
<feature type="region of interest" description="Disordered" evidence="8">
    <location>
        <begin position="314"/>
        <end position="353"/>
    </location>
</feature>
<protein>
    <submittedName>
        <fullName evidence="12 13">Somatostatin receptor type 5-like</fullName>
    </submittedName>
</protein>
<evidence type="ECO:0000256" key="4">
    <source>
        <dbReference type="ARBA" id="ARBA00023040"/>
    </source>
</evidence>
<feature type="transmembrane region" description="Helical" evidence="9">
    <location>
        <begin position="52"/>
        <end position="74"/>
    </location>
</feature>
<sequence>MRNDTLEDQAMSATKVVRLVLYITIFLFGSFGNLLVIIVVHARGKKRTFHDYFLLNLAIADLLFILCLPADIYVEMTMFPFTEIYCKLIYPLTTFGFSLSIFTLTSMAVGRCYIMKHHNRPPIRGRIVMFWIILLWIFSILCVLPLSVVAQSAPDACQEDWPERRYRLAYTAALCVLQYIAPLCIIAIAYVHIGIQLNHKKPPSTDDNKTAQIIALRIRQRNIQIMRTLAVIVVLFALLMLPHEIAWLLIDFGRLEHDPSVQILIKFSPILTYLHSCSNPLVYGLMISQFRDDARKCLCCVKLEGFPECYEHENASRRSKTGTTSPKPETKLVERDPTQKSSRPVSGTSSVYANKPRVETELLITKQYKGICQTKFKKNSNA</sequence>
<evidence type="ECO:0000256" key="3">
    <source>
        <dbReference type="ARBA" id="ARBA00022989"/>
    </source>
</evidence>
<evidence type="ECO:0000313" key="14">
    <source>
        <dbReference type="RefSeq" id="XP_031561110.1"/>
    </source>
</evidence>
<evidence type="ECO:0000256" key="8">
    <source>
        <dbReference type="SAM" id="MobiDB-lite"/>
    </source>
</evidence>
<dbReference type="OrthoDB" id="9046662at2759"/>
<dbReference type="PROSITE" id="PS50262">
    <property type="entry name" value="G_PROTEIN_RECEP_F1_2"/>
    <property type="match status" value="1"/>
</dbReference>
<evidence type="ECO:0000256" key="2">
    <source>
        <dbReference type="ARBA" id="ARBA00022692"/>
    </source>
</evidence>
<feature type="transmembrane region" description="Helical" evidence="9">
    <location>
        <begin position="270"/>
        <end position="288"/>
    </location>
</feature>
<keyword evidence="6" id="KW-0675">Receptor</keyword>
<keyword evidence="2 9" id="KW-0812">Transmembrane</keyword>
<keyword evidence="5 9" id="KW-0472">Membrane</keyword>
<dbReference type="RefSeq" id="XP_031561108.1">
    <property type="nucleotide sequence ID" value="XM_031705248.1"/>
</dbReference>
<dbReference type="RefSeq" id="XP_031561110.1">
    <property type="nucleotide sequence ID" value="XM_031705250.1"/>
</dbReference>
<dbReference type="RefSeq" id="XP_031561112.1">
    <property type="nucleotide sequence ID" value="XM_031705252.1"/>
</dbReference>
<dbReference type="PRINTS" id="PR00237">
    <property type="entry name" value="GPCRRHODOPSN"/>
</dbReference>
<dbReference type="Gene3D" id="1.20.1070.10">
    <property type="entry name" value="Rhodopsin 7-helix transmembrane proteins"/>
    <property type="match status" value="1"/>
</dbReference>
<feature type="compositionally biased region" description="Basic and acidic residues" evidence="8">
    <location>
        <begin position="328"/>
        <end position="338"/>
    </location>
</feature>
<evidence type="ECO:0000259" key="10">
    <source>
        <dbReference type="PROSITE" id="PS50262"/>
    </source>
</evidence>
<evidence type="ECO:0000256" key="1">
    <source>
        <dbReference type="ARBA" id="ARBA00004141"/>
    </source>
</evidence>
<dbReference type="InterPro" id="IPR000276">
    <property type="entry name" value="GPCR_Rhodpsn"/>
</dbReference>
<comment type="subcellular location">
    <subcellularLocation>
        <location evidence="1">Membrane</location>
        <topology evidence="1">Multi-pass membrane protein</topology>
    </subcellularLocation>
</comment>
<feature type="domain" description="G-protein coupled receptors family 1 profile" evidence="10">
    <location>
        <begin position="32"/>
        <end position="283"/>
    </location>
</feature>
<keyword evidence="3 9" id="KW-1133">Transmembrane helix</keyword>
<name>A0A6P8I7R8_ACTTE</name>
<evidence type="ECO:0000256" key="5">
    <source>
        <dbReference type="ARBA" id="ARBA00023136"/>
    </source>
</evidence>
<dbReference type="CDD" id="cd00637">
    <property type="entry name" value="7tm_classA_rhodopsin-like"/>
    <property type="match status" value="1"/>
</dbReference>
<feature type="transmembrane region" description="Helical" evidence="9">
    <location>
        <begin position="94"/>
        <end position="115"/>
    </location>
</feature>
<evidence type="ECO:0000256" key="9">
    <source>
        <dbReference type="SAM" id="Phobius"/>
    </source>
</evidence>
<feature type="transmembrane region" description="Helical" evidence="9">
    <location>
        <begin position="127"/>
        <end position="148"/>
    </location>
</feature>
<dbReference type="GO" id="GO:0004930">
    <property type="term" value="F:G protein-coupled receptor activity"/>
    <property type="evidence" value="ECO:0007669"/>
    <property type="project" value="UniProtKB-KW"/>
</dbReference>
<dbReference type="GeneID" id="116297093"/>
<evidence type="ECO:0000313" key="16">
    <source>
        <dbReference type="RefSeq" id="XP_031561112.1"/>
    </source>
</evidence>
<dbReference type="InterPro" id="IPR017452">
    <property type="entry name" value="GPCR_Rhodpsn_7TM"/>
</dbReference>
<reference evidence="12 13" key="1">
    <citation type="submission" date="2025-04" db="UniProtKB">
        <authorList>
            <consortium name="RefSeq"/>
        </authorList>
    </citation>
    <scope>IDENTIFICATION</scope>
    <source>
        <tissue evidence="12 13">Tentacle</tissue>
    </source>
</reference>
<feature type="transmembrane region" description="Helical" evidence="9">
    <location>
        <begin position="20"/>
        <end position="40"/>
    </location>
</feature>
<keyword evidence="4" id="KW-0297">G-protein coupled receptor</keyword>
<evidence type="ECO:0000256" key="7">
    <source>
        <dbReference type="ARBA" id="ARBA00023224"/>
    </source>
</evidence>
<dbReference type="Proteomes" id="UP000515163">
    <property type="component" value="Unplaced"/>
</dbReference>
<dbReference type="RefSeq" id="XP_031561107.1">
    <property type="nucleotide sequence ID" value="XM_031705247.1"/>
</dbReference>
<dbReference type="AlphaFoldDB" id="A0A6P8I7R8"/>
<evidence type="ECO:0000313" key="13">
    <source>
        <dbReference type="RefSeq" id="XP_031561108.1"/>
    </source>
</evidence>
<dbReference type="PANTHER" id="PTHR45695">
    <property type="entry name" value="LEUCOKININ RECEPTOR-RELATED"/>
    <property type="match status" value="1"/>
</dbReference>
<evidence type="ECO:0000313" key="15">
    <source>
        <dbReference type="RefSeq" id="XP_031561111.1"/>
    </source>
</evidence>
<gene>
    <name evidence="12 13 14 15 16" type="primary">LOC116297093</name>
</gene>
<proteinExistence type="predicted"/>
<dbReference type="Pfam" id="PF00001">
    <property type="entry name" value="7tm_1"/>
    <property type="match status" value="1"/>
</dbReference>
<dbReference type="RefSeq" id="XP_031561111.1">
    <property type="nucleotide sequence ID" value="XM_031705251.1"/>
</dbReference>
<evidence type="ECO:0000313" key="12">
    <source>
        <dbReference type="RefSeq" id="XP_031561107.1"/>
    </source>
</evidence>
<keyword evidence="7" id="KW-0807">Transducer</keyword>
<keyword evidence="11" id="KW-1185">Reference proteome</keyword>
<feature type="transmembrane region" description="Helical" evidence="9">
    <location>
        <begin position="168"/>
        <end position="191"/>
    </location>
</feature>
<evidence type="ECO:0000256" key="6">
    <source>
        <dbReference type="ARBA" id="ARBA00023170"/>
    </source>
</evidence>
<feature type="transmembrane region" description="Helical" evidence="9">
    <location>
        <begin position="229"/>
        <end position="250"/>
    </location>
</feature>